<dbReference type="InterPro" id="IPR002347">
    <property type="entry name" value="SDR_fam"/>
</dbReference>
<dbReference type="NCBIfam" id="NF006132">
    <property type="entry name" value="PRK08277.1"/>
    <property type="match status" value="1"/>
</dbReference>
<evidence type="ECO:0000256" key="1">
    <source>
        <dbReference type="ARBA" id="ARBA00006484"/>
    </source>
</evidence>
<keyword evidence="2" id="KW-0560">Oxidoreductase</keyword>
<protein>
    <submittedName>
        <fullName evidence="3">SDR family oxidoreductase</fullName>
    </submittedName>
</protein>
<organism evidence="3 4">
    <name type="scientific">Alistipes hominis</name>
    <dbReference type="NCBI Taxonomy" id="2763015"/>
    <lineage>
        <taxon>Bacteria</taxon>
        <taxon>Pseudomonadati</taxon>
        <taxon>Bacteroidota</taxon>
        <taxon>Bacteroidia</taxon>
        <taxon>Bacteroidales</taxon>
        <taxon>Rikenellaceae</taxon>
        <taxon>Alistipes</taxon>
    </lineage>
</organism>
<reference evidence="3 4" key="1">
    <citation type="submission" date="2020-08" db="EMBL/GenBank/DDBJ databases">
        <title>Genome public.</title>
        <authorList>
            <person name="Liu C."/>
            <person name="Sun Q."/>
        </authorList>
    </citation>
    <scope>NUCLEOTIDE SEQUENCE [LARGE SCALE GENOMIC DNA]</scope>
    <source>
        <strain evidence="3 4">New-7</strain>
    </source>
</reference>
<name>A0ABR7CJL7_9BACT</name>
<dbReference type="PANTHER" id="PTHR42760:SF115">
    <property type="entry name" value="3-OXOACYL-[ACYL-CARRIER-PROTEIN] REDUCTASE FABG"/>
    <property type="match status" value="1"/>
</dbReference>
<comment type="similarity">
    <text evidence="1">Belongs to the short-chain dehydrogenases/reductases (SDR) family.</text>
</comment>
<accession>A0ABR7CJL7</accession>
<dbReference type="SUPFAM" id="SSF51735">
    <property type="entry name" value="NAD(P)-binding Rossmann-fold domains"/>
    <property type="match status" value="1"/>
</dbReference>
<proteinExistence type="inferred from homology"/>
<dbReference type="EMBL" id="JACOOK010000001">
    <property type="protein sequence ID" value="MBC5615845.1"/>
    <property type="molecule type" value="Genomic_DNA"/>
</dbReference>
<dbReference type="Pfam" id="PF13561">
    <property type="entry name" value="adh_short_C2"/>
    <property type="match status" value="1"/>
</dbReference>
<dbReference type="Proteomes" id="UP000636891">
    <property type="component" value="Unassembled WGS sequence"/>
</dbReference>
<sequence>MKNLFCVKDRVVAITGATGVLGRSMVLHFAEQGARVVLMGRKAETGLALQREAAAAGGDALFVAADVLNKEDIERAYSEIMERYGRIDVLINGAGGNMPGATIAPDKTIFDLDMKAFRDVVDLNLFGTVLPTMAFARAMVAARGGSIINIASESAIRPLSRVAGYGVAKAAVVNFTKYLCGELALKYGDGFRVNAIAPGFFLTEQNRALLTNPDGSLTPRSEAILGHTPFRRFGEPEELLGTLQWLASDASRFVSGTVTVIDGGFDAFSI</sequence>
<dbReference type="PANTHER" id="PTHR42760">
    <property type="entry name" value="SHORT-CHAIN DEHYDROGENASES/REDUCTASES FAMILY MEMBER"/>
    <property type="match status" value="1"/>
</dbReference>
<dbReference type="Gene3D" id="3.40.50.720">
    <property type="entry name" value="NAD(P)-binding Rossmann-like Domain"/>
    <property type="match status" value="1"/>
</dbReference>
<keyword evidence="4" id="KW-1185">Reference proteome</keyword>
<dbReference type="PRINTS" id="PR00080">
    <property type="entry name" value="SDRFAMILY"/>
</dbReference>
<dbReference type="InterPro" id="IPR036291">
    <property type="entry name" value="NAD(P)-bd_dom_sf"/>
</dbReference>
<evidence type="ECO:0000313" key="4">
    <source>
        <dbReference type="Proteomes" id="UP000636891"/>
    </source>
</evidence>
<gene>
    <name evidence="3" type="ORF">H8S08_02250</name>
</gene>
<dbReference type="RefSeq" id="WP_055203440.1">
    <property type="nucleotide sequence ID" value="NZ_JACOOK010000001.1"/>
</dbReference>
<evidence type="ECO:0000313" key="3">
    <source>
        <dbReference type="EMBL" id="MBC5615845.1"/>
    </source>
</evidence>
<dbReference type="PRINTS" id="PR00081">
    <property type="entry name" value="GDHRDH"/>
</dbReference>
<comment type="caution">
    <text evidence="3">The sequence shown here is derived from an EMBL/GenBank/DDBJ whole genome shotgun (WGS) entry which is preliminary data.</text>
</comment>
<evidence type="ECO:0000256" key="2">
    <source>
        <dbReference type="ARBA" id="ARBA00023002"/>
    </source>
</evidence>